<dbReference type="Proteomes" id="UP001319180">
    <property type="component" value="Unassembled WGS sequence"/>
</dbReference>
<evidence type="ECO:0000256" key="1">
    <source>
        <dbReference type="SAM" id="Phobius"/>
    </source>
</evidence>
<feature type="transmembrane region" description="Helical" evidence="1">
    <location>
        <begin position="120"/>
        <end position="142"/>
    </location>
</feature>
<feature type="transmembrane region" description="Helical" evidence="1">
    <location>
        <begin position="12"/>
        <end position="32"/>
    </location>
</feature>
<feature type="transmembrane region" description="Helical" evidence="1">
    <location>
        <begin position="80"/>
        <end position="99"/>
    </location>
</feature>
<comment type="caution">
    <text evidence="2">The sequence shown here is derived from an EMBL/GenBank/DDBJ whole genome shotgun (WGS) entry which is preliminary data.</text>
</comment>
<proteinExistence type="predicted"/>
<feature type="transmembrane region" description="Helical" evidence="1">
    <location>
        <begin position="44"/>
        <end position="65"/>
    </location>
</feature>
<organism evidence="2 3">
    <name type="scientific">Dawidia soli</name>
    <dbReference type="NCBI Taxonomy" id="2782352"/>
    <lineage>
        <taxon>Bacteria</taxon>
        <taxon>Pseudomonadati</taxon>
        <taxon>Bacteroidota</taxon>
        <taxon>Cytophagia</taxon>
        <taxon>Cytophagales</taxon>
        <taxon>Chryseotaleaceae</taxon>
        <taxon>Dawidia</taxon>
    </lineage>
</organism>
<name>A0AAP2GDN6_9BACT</name>
<evidence type="ECO:0000313" key="3">
    <source>
        <dbReference type="Proteomes" id="UP001319180"/>
    </source>
</evidence>
<dbReference type="AlphaFoldDB" id="A0AAP2GDN6"/>
<protein>
    <submittedName>
        <fullName evidence="2">Cytochrome B</fullName>
    </submittedName>
</protein>
<sequence length="144" mass="16231">MLYKILLEAHSGVRYLVLLLLIVVIVKSLMGLINKRPFAKGDNLLSLFLLIFTHIQLLLGLFLYFVSPRVNFGPEAMTDYYRYFTAEHITGMLVAVVLITIARSTSKRMTDPAAKHKRLFLFNTIALVIILIVLVLGGVKIVGR</sequence>
<keyword evidence="1" id="KW-0472">Membrane</keyword>
<keyword evidence="1" id="KW-1133">Transmembrane helix</keyword>
<keyword evidence="1" id="KW-0812">Transmembrane</keyword>
<reference evidence="2 3" key="1">
    <citation type="submission" date="2021-05" db="EMBL/GenBank/DDBJ databases">
        <title>A Polyphasic approach of four new species of the genus Ohtaekwangia: Ohtaekwangia histidinii sp. nov., Ohtaekwangia cretensis sp. nov., Ohtaekwangia indiensis sp. nov., Ohtaekwangia reichenbachii sp. nov. from diverse environment.</title>
        <authorList>
            <person name="Octaviana S."/>
        </authorList>
    </citation>
    <scope>NUCLEOTIDE SEQUENCE [LARGE SCALE GENOMIC DNA]</scope>
    <source>
        <strain evidence="2 3">PWU37</strain>
    </source>
</reference>
<evidence type="ECO:0000313" key="2">
    <source>
        <dbReference type="EMBL" id="MBT1687487.1"/>
    </source>
</evidence>
<gene>
    <name evidence="2" type="ORF">KK078_13030</name>
</gene>
<keyword evidence="3" id="KW-1185">Reference proteome</keyword>
<dbReference type="EMBL" id="JAHESC010000017">
    <property type="protein sequence ID" value="MBT1687487.1"/>
    <property type="molecule type" value="Genomic_DNA"/>
</dbReference>
<accession>A0AAP2GDN6</accession>
<dbReference type="RefSeq" id="WP_254090719.1">
    <property type="nucleotide sequence ID" value="NZ_JAHESC010000017.1"/>
</dbReference>